<feature type="region of interest" description="Disordered" evidence="1">
    <location>
        <begin position="195"/>
        <end position="237"/>
    </location>
</feature>
<keyword evidence="2" id="KW-1133">Transmembrane helix</keyword>
<evidence type="ECO:0000313" key="3">
    <source>
        <dbReference type="EMBL" id="CAB4042134.1"/>
    </source>
</evidence>
<keyword evidence="2" id="KW-0472">Membrane</keyword>
<feature type="non-terminal residue" evidence="3">
    <location>
        <position position="237"/>
    </location>
</feature>
<feature type="compositionally biased region" description="Polar residues" evidence="1">
    <location>
        <begin position="1"/>
        <end position="11"/>
    </location>
</feature>
<feature type="transmembrane region" description="Helical" evidence="2">
    <location>
        <begin position="34"/>
        <end position="57"/>
    </location>
</feature>
<name>A0A6S7KH25_PARCT</name>
<organism evidence="3 4">
    <name type="scientific">Paramuricea clavata</name>
    <name type="common">Red gorgonian</name>
    <name type="synonym">Violescent sea-whip</name>
    <dbReference type="NCBI Taxonomy" id="317549"/>
    <lineage>
        <taxon>Eukaryota</taxon>
        <taxon>Metazoa</taxon>
        <taxon>Cnidaria</taxon>
        <taxon>Anthozoa</taxon>
        <taxon>Octocorallia</taxon>
        <taxon>Malacalcyonacea</taxon>
        <taxon>Plexauridae</taxon>
        <taxon>Paramuricea</taxon>
    </lineage>
</organism>
<feature type="region of interest" description="Disordered" evidence="1">
    <location>
        <begin position="64"/>
        <end position="179"/>
    </location>
</feature>
<comment type="caution">
    <text evidence="3">The sequence shown here is derived from an EMBL/GenBank/DDBJ whole genome shotgun (WGS) entry which is preliminary data.</text>
</comment>
<evidence type="ECO:0000313" key="4">
    <source>
        <dbReference type="Proteomes" id="UP001152795"/>
    </source>
</evidence>
<feature type="compositionally biased region" description="Acidic residues" evidence="1">
    <location>
        <begin position="158"/>
        <end position="168"/>
    </location>
</feature>
<dbReference type="EMBL" id="CACRXK020029524">
    <property type="protein sequence ID" value="CAB4042134.1"/>
    <property type="molecule type" value="Genomic_DNA"/>
</dbReference>
<evidence type="ECO:0000256" key="1">
    <source>
        <dbReference type="SAM" id="MobiDB-lite"/>
    </source>
</evidence>
<reference evidence="3" key="1">
    <citation type="submission" date="2020-04" db="EMBL/GenBank/DDBJ databases">
        <authorList>
            <person name="Alioto T."/>
            <person name="Alioto T."/>
            <person name="Gomez Garrido J."/>
        </authorList>
    </citation>
    <scope>NUCLEOTIDE SEQUENCE</scope>
    <source>
        <strain evidence="3">A484AB</strain>
    </source>
</reference>
<protein>
    <submittedName>
        <fullName evidence="3">Uncharacterized protein</fullName>
    </submittedName>
</protein>
<dbReference type="Proteomes" id="UP001152795">
    <property type="component" value="Unassembled WGS sequence"/>
</dbReference>
<dbReference type="AlphaFoldDB" id="A0A6S7KH25"/>
<evidence type="ECO:0000256" key="2">
    <source>
        <dbReference type="SAM" id="Phobius"/>
    </source>
</evidence>
<keyword evidence="2" id="KW-0812">Transmembrane</keyword>
<sequence>MSSITAPYTVNSTPRPRTPTTSGTSANDDDYPSWFIPVVIAGSVGFLLLVLIIILYCRWKKGAPPKKIQPQAGSPIEEEVHKPRMTHAAEPEARPTLRRPPPTPTRPTVSVEENGHSEPRPKAAPRAPARKLPVREGSVRKKVTSRESIITRTNPAYDPEEDSVDESVTDVRVPRSRRPETKVVVEGRTELEIPARAIPPQSVKKSLLSDAQDESDESEGESVITAKDSVFTENTNE</sequence>
<keyword evidence="4" id="KW-1185">Reference proteome</keyword>
<feature type="compositionally biased region" description="Basic and acidic residues" evidence="1">
    <location>
        <begin position="78"/>
        <end position="95"/>
    </location>
</feature>
<accession>A0A6S7KH25</accession>
<proteinExistence type="predicted"/>
<feature type="compositionally biased region" description="Low complexity" evidence="1">
    <location>
        <begin position="12"/>
        <end position="25"/>
    </location>
</feature>
<gene>
    <name evidence="3" type="ORF">PACLA_8A089372</name>
</gene>
<feature type="region of interest" description="Disordered" evidence="1">
    <location>
        <begin position="1"/>
        <end position="28"/>
    </location>
</feature>
<feature type="compositionally biased region" description="Acidic residues" evidence="1">
    <location>
        <begin position="211"/>
        <end position="220"/>
    </location>
</feature>